<dbReference type="GO" id="GO:0046872">
    <property type="term" value="F:metal ion binding"/>
    <property type="evidence" value="ECO:0007669"/>
    <property type="project" value="UniProtKB-KW"/>
</dbReference>
<dbReference type="InterPro" id="IPR001584">
    <property type="entry name" value="Integrase_cat-core"/>
</dbReference>
<evidence type="ECO:0000256" key="11">
    <source>
        <dbReference type="ARBA" id="ARBA00022842"/>
    </source>
</evidence>
<keyword evidence="5" id="KW-0479">Metal-binding</keyword>
<dbReference type="SUPFAM" id="SSF53098">
    <property type="entry name" value="Ribonuclease H-like"/>
    <property type="match status" value="1"/>
</dbReference>
<evidence type="ECO:0000256" key="16">
    <source>
        <dbReference type="ARBA" id="ARBA00023172"/>
    </source>
</evidence>
<evidence type="ECO:0000313" key="21">
    <source>
        <dbReference type="Proteomes" id="UP000018958"/>
    </source>
</evidence>
<keyword evidence="12" id="KW-0229">DNA integration</keyword>
<dbReference type="PANTHER" id="PTHR42648:SF11">
    <property type="entry name" value="TRANSPOSON TY4-P GAG-POL POLYPROTEIN"/>
    <property type="match status" value="1"/>
</dbReference>
<evidence type="ECO:0000259" key="19">
    <source>
        <dbReference type="PROSITE" id="PS50994"/>
    </source>
</evidence>
<dbReference type="InterPro" id="IPR013103">
    <property type="entry name" value="RVT_2"/>
</dbReference>
<keyword evidence="6" id="KW-0547">Nucleotide-binding</keyword>
<evidence type="ECO:0000256" key="13">
    <source>
        <dbReference type="ARBA" id="ARBA00022918"/>
    </source>
</evidence>
<name>W2WEK3_PHYNI</name>
<keyword evidence="13" id="KW-0695">RNA-directed DNA polymerase</keyword>
<keyword evidence="7" id="KW-0064">Aspartyl protease</keyword>
<keyword evidence="4" id="KW-0540">Nuclease</keyword>
<feature type="region of interest" description="Disordered" evidence="18">
    <location>
        <begin position="710"/>
        <end position="738"/>
    </location>
</feature>
<dbReference type="GO" id="GO:0015074">
    <property type="term" value="P:DNA integration"/>
    <property type="evidence" value="ECO:0007669"/>
    <property type="project" value="UniProtKB-KW"/>
</dbReference>
<accession>W2WEK3</accession>
<evidence type="ECO:0000256" key="1">
    <source>
        <dbReference type="ARBA" id="ARBA00002180"/>
    </source>
</evidence>
<dbReference type="GO" id="GO:0006310">
    <property type="term" value="P:DNA recombination"/>
    <property type="evidence" value="ECO:0007669"/>
    <property type="project" value="UniProtKB-KW"/>
</dbReference>
<dbReference type="Pfam" id="PF22936">
    <property type="entry name" value="Pol_BBD"/>
    <property type="match status" value="1"/>
</dbReference>
<dbReference type="Gene3D" id="3.30.420.10">
    <property type="entry name" value="Ribonuclease H-like superfamily/Ribonuclease H"/>
    <property type="match status" value="1"/>
</dbReference>
<dbReference type="GO" id="GO:0003676">
    <property type="term" value="F:nucleic acid binding"/>
    <property type="evidence" value="ECO:0007669"/>
    <property type="project" value="InterPro"/>
</dbReference>
<evidence type="ECO:0000256" key="3">
    <source>
        <dbReference type="ARBA" id="ARBA00022670"/>
    </source>
</evidence>
<protein>
    <recommendedName>
        <fullName evidence="19">Integrase catalytic domain-containing protein</fullName>
    </recommendedName>
</protein>
<dbReference type="GO" id="GO:0005524">
    <property type="term" value="F:ATP binding"/>
    <property type="evidence" value="ECO:0007669"/>
    <property type="project" value="UniProtKB-KW"/>
</dbReference>
<keyword evidence="10" id="KW-0067">ATP-binding</keyword>
<dbReference type="OrthoDB" id="166608at2759"/>
<dbReference type="Proteomes" id="UP000018958">
    <property type="component" value="Unassembled WGS sequence"/>
</dbReference>
<dbReference type="InterPro" id="IPR057670">
    <property type="entry name" value="SH3_retrovirus"/>
</dbReference>
<dbReference type="InterPro" id="IPR054722">
    <property type="entry name" value="PolX-like_BBD"/>
</dbReference>
<dbReference type="GO" id="GO:0003964">
    <property type="term" value="F:RNA-directed DNA polymerase activity"/>
    <property type="evidence" value="ECO:0007669"/>
    <property type="project" value="UniProtKB-KW"/>
</dbReference>
<keyword evidence="11" id="KW-0460">Magnesium</keyword>
<keyword evidence="14" id="KW-0548">Nucleotidyltransferase</keyword>
<dbReference type="InterPro" id="IPR012337">
    <property type="entry name" value="RNaseH-like_sf"/>
</dbReference>
<dbReference type="InterPro" id="IPR039537">
    <property type="entry name" value="Retrotran_Ty1/copia-like"/>
</dbReference>
<evidence type="ECO:0000256" key="18">
    <source>
        <dbReference type="SAM" id="MobiDB-lite"/>
    </source>
</evidence>
<dbReference type="Pfam" id="PF00665">
    <property type="entry name" value="rve"/>
    <property type="match status" value="1"/>
</dbReference>
<evidence type="ECO:0000256" key="4">
    <source>
        <dbReference type="ARBA" id="ARBA00022722"/>
    </source>
</evidence>
<keyword evidence="3" id="KW-0645">Protease</keyword>
<keyword evidence="9" id="KW-0378">Hydrolase</keyword>
<dbReference type="EMBL" id="ANIX01003096">
    <property type="protein sequence ID" value="ETP08782.1"/>
    <property type="molecule type" value="Genomic_DNA"/>
</dbReference>
<dbReference type="Pfam" id="PF25597">
    <property type="entry name" value="SH3_retrovirus"/>
    <property type="match status" value="1"/>
</dbReference>
<dbReference type="Pfam" id="PF07727">
    <property type="entry name" value="RVT_2"/>
    <property type="match status" value="1"/>
</dbReference>
<dbReference type="InterPro" id="IPR043502">
    <property type="entry name" value="DNA/RNA_pol_sf"/>
</dbReference>
<keyword evidence="16" id="KW-0233">DNA recombination</keyword>
<dbReference type="SUPFAM" id="SSF56672">
    <property type="entry name" value="DNA/RNA polymerases"/>
    <property type="match status" value="1"/>
</dbReference>
<evidence type="ECO:0000256" key="15">
    <source>
        <dbReference type="ARBA" id="ARBA00023113"/>
    </source>
</evidence>
<keyword evidence="17" id="KW-0511">Multifunctional enzyme</keyword>
<proteinExistence type="predicted"/>
<dbReference type="InterPro" id="IPR036397">
    <property type="entry name" value="RNaseH_sf"/>
</dbReference>
<evidence type="ECO:0000256" key="14">
    <source>
        <dbReference type="ARBA" id="ARBA00022932"/>
    </source>
</evidence>
<gene>
    <name evidence="20" type="ORF">F441_15296</name>
</gene>
<evidence type="ECO:0000256" key="10">
    <source>
        <dbReference type="ARBA" id="ARBA00022840"/>
    </source>
</evidence>
<dbReference type="PROSITE" id="PS50994">
    <property type="entry name" value="INTEGRASE"/>
    <property type="match status" value="1"/>
</dbReference>
<evidence type="ECO:0000313" key="20">
    <source>
        <dbReference type="EMBL" id="ETP08782.1"/>
    </source>
</evidence>
<dbReference type="GO" id="GO:0004519">
    <property type="term" value="F:endonuclease activity"/>
    <property type="evidence" value="ECO:0007669"/>
    <property type="project" value="UniProtKB-KW"/>
</dbReference>
<keyword evidence="2" id="KW-1188">Viral release from host cell</keyword>
<dbReference type="CDD" id="cd09272">
    <property type="entry name" value="RNase_HI_RT_Ty1"/>
    <property type="match status" value="1"/>
</dbReference>
<sequence length="1200" mass="135044">MATTAKKAEAILGSDNYFHWEFAMRMTLTKKGQLAHVQVVRDPAEVTEAWMQNDTKALGLIAQGMAVEHHTKIRSAMQAWTTLRDFYKRTTMHNGVTMTRRLHEFKMEEGSTMAQHLDRFDELIVGLQTLGDPLDGSSQLVILISSLPVEYELIAEIVENSRKVTLIKVKEKLLKEYERQQKKESTERALKASFRRRGNNGRFGSRGRGLVGHMKRDCPDGTHGDINENSVFAVGKNRSAGSLIESGATAHMTPYRNDIYEYQDVSVGMYVTVAEGKKIKVTGTGSVRLTGLDGKRIKMVDRGSCIIWNKTRAIASGRKSGKAYVLDCEQDAAYYTEYSNVGGEWELWHARMGHLHEDSLTKTQQATKVVPTSTRHGAKMLGGGCMKGKQTVARFPSQSLMRTRCPLEPVHTDVIRTMKTKFKGGARYVLTFVDYYSRHVVAYFMSKNSEVSSKFESFLKMYKKQWGGRMKCLRSGNGTEFVNKAMDKICQQNGILHQKTVSYSPEQNGGVSTEWWAEALSTAVYLTNRSTNSLHPTRTLYDLVYQSRPRLDHLRVFGSMGYAHVDKSKRTKLEPKSFKCLFLGYADDSKGYRVFDLESNKVKMSRSVRLEEREVDGIYDTTPNEDSVTILVSKDDDVAAIPDANEHSTEDVPMEIPERDVEEADMPEADMPGDELTTYRGLGRPMSESMVFRPEPRRAQRAREPVLLLVDDSTNDDKSKVNGDDDPNNDDHFWPPFPKRPRVDEDCLLAEASSEASQWVKATNAELKAHADNGSWTLDRRSTSARPIGCRWGFAKKRDEHGRIFGVDFFETYSPVANMNSIRVVLAVVVAKAYVTEQLDADTAFLQLDKAIYGLKQAASAWHKTIHRVFMKIGFRSCGADECVYVKANQGSLVYVCLYVDDMIIAARTREETQDVKTALKNAFKMKELGEAKFILGMEINHDYSSKTLMIKQTRYIDDVVERFKQKDAKVVVNPCESGLKLTSAQSPTAQAERMEMQRKLYRALIGCLLYITTCTRPDVAYIVTQLSRFLENPGQQHWKAAIRVLRYLKGTRELGIVYSGTSSGVKLTAYTDADWGSNPDDRRSVSGTMVTISGAPVIFKSKYQRTVALSSAEAEYMALGLCTQEGAIALAINAGYNARTNPVDIKHHFIRENVARGIIQIKYVANEDELADMLTKASETKRLKYRLSASGVRIKASEH</sequence>
<evidence type="ECO:0000256" key="5">
    <source>
        <dbReference type="ARBA" id="ARBA00022723"/>
    </source>
</evidence>
<keyword evidence="8" id="KW-0255">Endonuclease</keyword>
<evidence type="ECO:0000256" key="9">
    <source>
        <dbReference type="ARBA" id="ARBA00022801"/>
    </source>
</evidence>
<evidence type="ECO:0000256" key="8">
    <source>
        <dbReference type="ARBA" id="ARBA00022759"/>
    </source>
</evidence>
<keyword evidence="14" id="KW-0808">Transferase</keyword>
<reference evidence="20 21" key="1">
    <citation type="submission" date="2013-11" db="EMBL/GenBank/DDBJ databases">
        <title>The Genome Sequence of Phytophthora parasitica CJ01A1.</title>
        <authorList>
            <consortium name="The Broad Institute Genomics Platform"/>
            <person name="Russ C."/>
            <person name="Tyler B."/>
            <person name="Panabieres F."/>
            <person name="Shan W."/>
            <person name="Tripathy S."/>
            <person name="Grunwald N."/>
            <person name="Machado M."/>
            <person name="Johnson C.S."/>
            <person name="Walker B."/>
            <person name="Young S.K."/>
            <person name="Zeng Q."/>
            <person name="Gargeya S."/>
            <person name="Fitzgerald M."/>
            <person name="Haas B."/>
            <person name="Abouelleil A."/>
            <person name="Allen A.W."/>
            <person name="Alvarado L."/>
            <person name="Arachchi H.M."/>
            <person name="Berlin A.M."/>
            <person name="Chapman S.B."/>
            <person name="Gainer-Dewar J."/>
            <person name="Goldberg J."/>
            <person name="Griggs A."/>
            <person name="Gujja S."/>
            <person name="Hansen M."/>
            <person name="Howarth C."/>
            <person name="Imamovic A."/>
            <person name="Ireland A."/>
            <person name="Larimer J."/>
            <person name="McCowan C."/>
            <person name="Murphy C."/>
            <person name="Pearson M."/>
            <person name="Poon T.W."/>
            <person name="Priest M."/>
            <person name="Roberts A."/>
            <person name="Saif S."/>
            <person name="Shea T."/>
            <person name="Sisk P."/>
            <person name="Sykes S."/>
            <person name="Wortman J."/>
            <person name="Nusbaum C."/>
            <person name="Birren B."/>
        </authorList>
    </citation>
    <scope>NUCLEOTIDE SEQUENCE [LARGE SCALE GENOMIC DNA]</scope>
    <source>
        <strain evidence="20 21">CJ01A1</strain>
    </source>
</reference>
<evidence type="ECO:0000256" key="12">
    <source>
        <dbReference type="ARBA" id="ARBA00022908"/>
    </source>
</evidence>
<comment type="function">
    <text evidence="1">The aspartyl protease (PR) mediates the proteolytic cleavages of the Gag and Gag-Pol polyproteins after assembly of the VLP.</text>
</comment>
<keyword evidence="15" id="KW-0917">Virion maturation</keyword>
<evidence type="ECO:0000256" key="2">
    <source>
        <dbReference type="ARBA" id="ARBA00022612"/>
    </source>
</evidence>
<keyword evidence="14" id="KW-0239">DNA-directed DNA polymerase</keyword>
<dbReference type="Pfam" id="PF14223">
    <property type="entry name" value="Retrotran_gag_2"/>
    <property type="match status" value="1"/>
</dbReference>
<dbReference type="GO" id="GO:0006508">
    <property type="term" value="P:proteolysis"/>
    <property type="evidence" value="ECO:0007669"/>
    <property type="project" value="UniProtKB-KW"/>
</dbReference>
<dbReference type="AlphaFoldDB" id="W2WEK3"/>
<feature type="domain" description="Integrase catalytic" evidence="19">
    <location>
        <begin position="402"/>
        <end position="511"/>
    </location>
</feature>
<comment type="caution">
    <text evidence="20">The sequence shown here is derived from an EMBL/GenBank/DDBJ whole genome shotgun (WGS) entry which is preliminary data.</text>
</comment>
<evidence type="ECO:0000256" key="17">
    <source>
        <dbReference type="ARBA" id="ARBA00023268"/>
    </source>
</evidence>
<evidence type="ECO:0000256" key="7">
    <source>
        <dbReference type="ARBA" id="ARBA00022750"/>
    </source>
</evidence>
<feature type="compositionally biased region" description="Basic and acidic residues" evidence="18">
    <location>
        <begin position="715"/>
        <end position="733"/>
    </location>
</feature>
<dbReference type="GO" id="GO:0003887">
    <property type="term" value="F:DNA-directed DNA polymerase activity"/>
    <property type="evidence" value="ECO:0007669"/>
    <property type="project" value="UniProtKB-KW"/>
</dbReference>
<evidence type="ECO:0000256" key="6">
    <source>
        <dbReference type="ARBA" id="ARBA00022741"/>
    </source>
</evidence>
<dbReference type="PANTHER" id="PTHR42648">
    <property type="entry name" value="TRANSPOSASE, PUTATIVE-RELATED"/>
    <property type="match status" value="1"/>
</dbReference>
<dbReference type="GO" id="GO:0004190">
    <property type="term" value="F:aspartic-type endopeptidase activity"/>
    <property type="evidence" value="ECO:0007669"/>
    <property type="project" value="UniProtKB-KW"/>
</dbReference>
<organism evidence="20 21">
    <name type="scientific">Phytophthora nicotianae CJ01A1</name>
    <dbReference type="NCBI Taxonomy" id="1317063"/>
    <lineage>
        <taxon>Eukaryota</taxon>
        <taxon>Sar</taxon>
        <taxon>Stramenopiles</taxon>
        <taxon>Oomycota</taxon>
        <taxon>Peronosporomycetes</taxon>
        <taxon>Peronosporales</taxon>
        <taxon>Peronosporaceae</taxon>
        <taxon>Phytophthora</taxon>
    </lineage>
</organism>